<sequence length="110" mass="11973">MLIGTFHEADPGYSGRITTLTLDAALAIVPAAPSDTENAPDWRVLLGEADSRIEVGAGWDRTGERAGPYIALQIDDPALPVSLRANLIRSARDDSEHHLLWSRSQPQDRS</sequence>
<dbReference type="EMBL" id="FUYP01000016">
    <property type="protein sequence ID" value="SKB74880.1"/>
    <property type="molecule type" value="Genomic_DNA"/>
</dbReference>
<protein>
    <submittedName>
        <fullName evidence="1">Uncharacterized conserved protein, DUF736 family</fullName>
    </submittedName>
</protein>
<evidence type="ECO:0000313" key="2">
    <source>
        <dbReference type="Proteomes" id="UP000190044"/>
    </source>
</evidence>
<organism evidence="1 2">
    <name type="scientific">Sphingopyxis flava</name>
    <dbReference type="NCBI Taxonomy" id="1507287"/>
    <lineage>
        <taxon>Bacteria</taxon>
        <taxon>Pseudomonadati</taxon>
        <taxon>Pseudomonadota</taxon>
        <taxon>Alphaproteobacteria</taxon>
        <taxon>Sphingomonadales</taxon>
        <taxon>Sphingomonadaceae</taxon>
        <taxon>Sphingopyxis</taxon>
    </lineage>
</organism>
<dbReference type="InterPro" id="IPR007948">
    <property type="entry name" value="DUF736"/>
</dbReference>
<dbReference type="AlphaFoldDB" id="A0A1T5DTM9"/>
<evidence type="ECO:0000313" key="1">
    <source>
        <dbReference type="EMBL" id="SKB74880.1"/>
    </source>
</evidence>
<dbReference type="OrthoDB" id="9811595at2"/>
<gene>
    <name evidence="1" type="ORF">SAMN06295937_101630</name>
</gene>
<accession>A0A1T5DTM9</accession>
<proteinExistence type="predicted"/>
<reference evidence="2" key="1">
    <citation type="submission" date="2017-02" db="EMBL/GenBank/DDBJ databases">
        <authorList>
            <person name="Varghese N."/>
            <person name="Submissions S."/>
        </authorList>
    </citation>
    <scope>NUCLEOTIDE SEQUENCE [LARGE SCALE GENOMIC DNA]</scope>
    <source>
        <strain evidence="2">R11H</strain>
    </source>
</reference>
<name>A0A1T5DTM9_9SPHN</name>
<dbReference type="Pfam" id="PF05284">
    <property type="entry name" value="DUF736"/>
    <property type="match status" value="1"/>
</dbReference>
<dbReference type="RefSeq" id="WP_079639217.1">
    <property type="nucleotide sequence ID" value="NZ_FUYP01000016.1"/>
</dbReference>
<dbReference type="Proteomes" id="UP000190044">
    <property type="component" value="Unassembled WGS sequence"/>
</dbReference>
<keyword evidence="2" id="KW-1185">Reference proteome</keyword>